<dbReference type="SUPFAM" id="SSF46689">
    <property type="entry name" value="Homeodomain-like"/>
    <property type="match status" value="1"/>
</dbReference>
<evidence type="ECO:0000256" key="2">
    <source>
        <dbReference type="ARBA" id="ARBA00023125"/>
    </source>
</evidence>
<dbReference type="Pfam" id="PF01418">
    <property type="entry name" value="HTH_6"/>
    <property type="match status" value="1"/>
</dbReference>
<dbReference type="InterPro" id="IPR001347">
    <property type="entry name" value="SIS_dom"/>
</dbReference>
<dbReference type="GO" id="GO:0097367">
    <property type="term" value="F:carbohydrate derivative binding"/>
    <property type="evidence" value="ECO:0007669"/>
    <property type="project" value="InterPro"/>
</dbReference>
<evidence type="ECO:0000259" key="4">
    <source>
        <dbReference type="PROSITE" id="PS51071"/>
    </source>
</evidence>
<dbReference type="InterPro" id="IPR035472">
    <property type="entry name" value="RpiR-like_SIS"/>
</dbReference>
<sequence>MKVLLHKIENSYNDFSAGQKRIADLFKENQIVLAFSSALEIGKKVGVSESTVIRWAQKLGFKGFSEFQHVIQKKLAKQRIEQVADEDTTEYTSQSIVKNLLDADIKSISHLKETMQEEQLLQVVDLISSAKKIYVTSNFFDYGLAYSFTHWMNMVLDHTELLMQGDVQYYFQLSKLTADDVVIAFAFPRYTKNVMETLQTAKEQGATVIVITDKKEAPVTQYGDEVLFVPVTTNLSIDSYTAVHALITSVMRFIYVKEHEKVKQNLARVEDMYERKAIFTSK</sequence>
<keyword evidence="3" id="KW-0804">Transcription</keyword>
<dbReference type="GO" id="GO:1901135">
    <property type="term" value="P:carbohydrate derivative metabolic process"/>
    <property type="evidence" value="ECO:0007669"/>
    <property type="project" value="InterPro"/>
</dbReference>
<dbReference type="OrthoDB" id="2930at2"/>
<dbReference type="Gene3D" id="3.40.50.10490">
    <property type="entry name" value="Glucose-6-phosphate isomerase like protein, domain 1"/>
    <property type="match status" value="1"/>
</dbReference>
<feature type="domain" description="HTH rpiR-type" evidence="4">
    <location>
        <begin position="2"/>
        <end position="78"/>
    </location>
</feature>
<dbReference type="GO" id="GO:0003700">
    <property type="term" value="F:DNA-binding transcription factor activity"/>
    <property type="evidence" value="ECO:0007669"/>
    <property type="project" value="InterPro"/>
</dbReference>
<dbReference type="KEGG" id="panc:E2636_17585"/>
<feature type="domain" description="SIS" evidence="5">
    <location>
        <begin position="123"/>
        <end position="256"/>
    </location>
</feature>
<dbReference type="CDD" id="cd05013">
    <property type="entry name" value="SIS_RpiR"/>
    <property type="match status" value="1"/>
</dbReference>
<dbReference type="RefSeq" id="WP_134211583.1">
    <property type="nucleotide sequence ID" value="NZ_CP038015.1"/>
</dbReference>
<organism evidence="6 7">
    <name type="scientific">Paenisporosarcina antarctica</name>
    <dbReference type="NCBI Taxonomy" id="417367"/>
    <lineage>
        <taxon>Bacteria</taxon>
        <taxon>Bacillati</taxon>
        <taxon>Bacillota</taxon>
        <taxon>Bacilli</taxon>
        <taxon>Bacillales</taxon>
        <taxon>Caryophanaceae</taxon>
        <taxon>Paenisporosarcina</taxon>
    </lineage>
</organism>
<keyword evidence="1" id="KW-0805">Transcription regulation</keyword>
<keyword evidence="7" id="KW-1185">Reference proteome</keyword>
<name>A0A4P7A2Z6_9BACL</name>
<evidence type="ECO:0000256" key="1">
    <source>
        <dbReference type="ARBA" id="ARBA00023015"/>
    </source>
</evidence>
<proteinExistence type="predicted"/>
<protein>
    <submittedName>
        <fullName evidence="6">MurR/RpiR family transcriptional regulator</fullName>
    </submittedName>
</protein>
<dbReference type="InterPro" id="IPR036388">
    <property type="entry name" value="WH-like_DNA-bd_sf"/>
</dbReference>
<dbReference type="InterPro" id="IPR046348">
    <property type="entry name" value="SIS_dom_sf"/>
</dbReference>
<dbReference type="AlphaFoldDB" id="A0A4P7A2Z6"/>
<reference evidence="6 7" key="1">
    <citation type="submission" date="2019-03" db="EMBL/GenBank/DDBJ databases">
        <title>Complete genome sequence of Paenisporosarcina antarctica CGMCC 1.6503T.</title>
        <authorList>
            <person name="Rong J.-C."/>
            <person name="Chi N.-Y."/>
            <person name="Zhang Q.-F."/>
        </authorList>
    </citation>
    <scope>NUCLEOTIDE SEQUENCE [LARGE SCALE GENOMIC DNA]</scope>
    <source>
        <strain evidence="6 7">CGMCC 1.6503</strain>
    </source>
</reference>
<dbReference type="InterPro" id="IPR047640">
    <property type="entry name" value="RpiR-like"/>
</dbReference>
<dbReference type="Pfam" id="PF01380">
    <property type="entry name" value="SIS"/>
    <property type="match status" value="1"/>
</dbReference>
<dbReference type="EMBL" id="CP038015">
    <property type="protein sequence ID" value="QBP42839.1"/>
    <property type="molecule type" value="Genomic_DNA"/>
</dbReference>
<dbReference type="GO" id="GO:0003677">
    <property type="term" value="F:DNA binding"/>
    <property type="evidence" value="ECO:0007669"/>
    <property type="project" value="UniProtKB-KW"/>
</dbReference>
<dbReference type="InterPro" id="IPR000281">
    <property type="entry name" value="HTH_RpiR"/>
</dbReference>
<keyword evidence="2" id="KW-0238">DNA-binding</keyword>
<evidence type="ECO:0000256" key="3">
    <source>
        <dbReference type="ARBA" id="ARBA00023163"/>
    </source>
</evidence>
<gene>
    <name evidence="6" type="ORF">E2636_17585</name>
</gene>
<dbReference type="SUPFAM" id="SSF53697">
    <property type="entry name" value="SIS domain"/>
    <property type="match status" value="1"/>
</dbReference>
<dbReference type="PROSITE" id="PS51464">
    <property type="entry name" value="SIS"/>
    <property type="match status" value="1"/>
</dbReference>
<dbReference type="Gene3D" id="1.10.10.10">
    <property type="entry name" value="Winged helix-like DNA-binding domain superfamily/Winged helix DNA-binding domain"/>
    <property type="match status" value="1"/>
</dbReference>
<dbReference type="PANTHER" id="PTHR30514:SF18">
    <property type="entry name" value="RPIR-FAMILY TRANSCRIPTIONAL REGULATOR"/>
    <property type="match status" value="1"/>
</dbReference>
<dbReference type="PROSITE" id="PS51071">
    <property type="entry name" value="HTH_RPIR"/>
    <property type="match status" value="1"/>
</dbReference>
<accession>A0A4P7A2Z6</accession>
<evidence type="ECO:0000313" key="6">
    <source>
        <dbReference type="EMBL" id="QBP42839.1"/>
    </source>
</evidence>
<dbReference type="Proteomes" id="UP000294292">
    <property type="component" value="Chromosome"/>
</dbReference>
<dbReference type="PANTHER" id="PTHR30514">
    <property type="entry name" value="GLUCOKINASE"/>
    <property type="match status" value="1"/>
</dbReference>
<evidence type="ECO:0000313" key="7">
    <source>
        <dbReference type="Proteomes" id="UP000294292"/>
    </source>
</evidence>
<dbReference type="InterPro" id="IPR009057">
    <property type="entry name" value="Homeodomain-like_sf"/>
</dbReference>
<evidence type="ECO:0000259" key="5">
    <source>
        <dbReference type="PROSITE" id="PS51464"/>
    </source>
</evidence>